<protein>
    <recommendedName>
        <fullName evidence="4">ribonuclease H</fullName>
        <ecNumber evidence="4">3.1.26.4</ecNumber>
    </recommendedName>
</protein>
<evidence type="ECO:0000256" key="10">
    <source>
        <dbReference type="SAM" id="MobiDB-lite"/>
    </source>
</evidence>
<dbReference type="InterPro" id="IPR012337">
    <property type="entry name" value="RNaseH-like_sf"/>
</dbReference>
<keyword evidence="5" id="KW-0540">Nuclease</keyword>
<dbReference type="Gene3D" id="3.40.970.10">
    <property type="entry name" value="Ribonuclease H1, N-terminal domain"/>
    <property type="match status" value="1"/>
</dbReference>
<keyword evidence="8" id="KW-0378">Hydrolase</keyword>
<reference evidence="12" key="2">
    <citation type="submission" date="2021-09" db="EMBL/GenBank/DDBJ databases">
        <authorList>
            <person name="Jia N."/>
            <person name="Wang J."/>
            <person name="Shi W."/>
            <person name="Du L."/>
            <person name="Sun Y."/>
            <person name="Zhan W."/>
            <person name="Jiang J."/>
            <person name="Wang Q."/>
            <person name="Zhang B."/>
            <person name="Ji P."/>
            <person name="Sakyi L.B."/>
            <person name="Cui X."/>
            <person name="Yuan T."/>
            <person name="Jiang B."/>
            <person name="Yang W."/>
            <person name="Lam T.T.-Y."/>
            <person name="Chang Q."/>
            <person name="Ding S."/>
            <person name="Wang X."/>
            <person name="Zhu J."/>
            <person name="Ruan X."/>
            <person name="Zhao L."/>
            <person name="Wei J."/>
            <person name="Que T."/>
            <person name="Du C."/>
            <person name="Cheng J."/>
            <person name="Dai P."/>
            <person name="Han X."/>
            <person name="Huang E."/>
            <person name="Gao Y."/>
            <person name="Liu J."/>
            <person name="Shao H."/>
            <person name="Ye R."/>
            <person name="Li L."/>
            <person name="Wei W."/>
            <person name="Wang X."/>
            <person name="Wang C."/>
            <person name="Huo Q."/>
            <person name="Li W."/>
            <person name="Guo W."/>
            <person name="Chen H."/>
            <person name="Chen S."/>
            <person name="Zhou L."/>
            <person name="Zhou L."/>
            <person name="Ni X."/>
            <person name="Tian J."/>
            <person name="Zhou Y."/>
            <person name="Sheng Y."/>
            <person name="Liu T."/>
            <person name="Pan Y."/>
            <person name="Xia L."/>
            <person name="Li J."/>
            <person name="Zhao F."/>
            <person name="Cao W."/>
        </authorList>
    </citation>
    <scope>NUCLEOTIDE SEQUENCE</scope>
    <source>
        <strain evidence="12">Rsan-2018</strain>
        <tissue evidence="12">Larvae</tissue>
    </source>
</reference>
<evidence type="ECO:0000256" key="5">
    <source>
        <dbReference type="ARBA" id="ARBA00022722"/>
    </source>
</evidence>
<dbReference type="GO" id="GO:0043137">
    <property type="term" value="P:DNA replication, removal of RNA primer"/>
    <property type="evidence" value="ECO:0007669"/>
    <property type="project" value="TreeGrafter"/>
</dbReference>
<dbReference type="PANTHER" id="PTHR10642:SF26">
    <property type="entry name" value="RIBONUCLEASE H1"/>
    <property type="match status" value="1"/>
</dbReference>
<reference evidence="12" key="1">
    <citation type="journal article" date="2020" name="Cell">
        <title>Large-Scale Comparative Analyses of Tick Genomes Elucidate Their Genetic Diversity and Vector Capacities.</title>
        <authorList>
            <consortium name="Tick Genome and Microbiome Consortium (TIGMIC)"/>
            <person name="Jia N."/>
            <person name="Wang J."/>
            <person name="Shi W."/>
            <person name="Du L."/>
            <person name="Sun Y."/>
            <person name="Zhan W."/>
            <person name="Jiang J.F."/>
            <person name="Wang Q."/>
            <person name="Zhang B."/>
            <person name="Ji P."/>
            <person name="Bell-Sakyi L."/>
            <person name="Cui X.M."/>
            <person name="Yuan T.T."/>
            <person name="Jiang B.G."/>
            <person name="Yang W.F."/>
            <person name="Lam T.T."/>
            <person name="Chang Q.C."/>
            <person name="Ding S.J."/>
            <person name="Wang X.J."/>
            <person name="Zhu J.G."/>
            <person name="Ruan X.D."/>
            <person name="Zhao L."/>
            <person name="Wei J.T."/>
            <person name="Ye R.Z."/>
            <person name="Que T.C."/>
            <person name="Du C.H."/>
            <person name="Zhou Y.H."/>
            <person name="Cheng J.X."/>
            <person name="Dai P.F."/>
            <person name="Guo W.B."/>
            <person name="Han X.H."/>
            <person name="Huang E.J."/>
            <person name="Li L.F."/>
            <person name="Wei W."/>
            <person name="Gao Y.C."/>
            <person name="Liu J.Z."/>
            <person name="Shao H.Z."/>
            <person name="Wang X."/>
            <person name="Wang C.C."/>
            <person name="Yang T.C."/>
            <person name="Huo Q.B."/>
            <person name="Li W."/>
            <person name="Chen H.Y."/>
            <person name="Chen S.E."/>
            <person name="Zhou L.G."/>
            <person name="Ni X.B."/>
            <person name="Tian J.H."/>
            <person name="Sheng Y."/>
            <person name="Liu T."/>
            <person name="Pan Y.S."/>
            <person name="Xia L.Y."/>
            <person name="Li J."/>
            <person name="Zhao F."/>
            <person name="Cao W.C."/>
        </authorList>
    </citation>
    <scope>NUCLEOTIDE SEQUENCE</scope>
    <source>
        <strain evidence="12">Rsan-2018</strain>
    </source>
</reference>
<dbReference type="InterPro" id="IPR011320">
    <property type="entry name" value="RNase_H1_N"/>
</dbReference>
<feature type="region of interest" description="Disordered" evidence="10">
    <location>
        <begin position="78"/>
        <end position="99"/>
    </location>
</feature>
<dbReference type="Pfam" id="PF00075">
    <property type="entry name" value="RNase_H"/>
    <property type="match status" value="1"/>
</dbReference>
<dbReference type="InterPro" id="IPR002156">
    <property type="entry name" value="RNaseH_domain"/>
</dbReference>
<evidence type="ECO:0000256" key="8">
    <source>
        <dbReference type="ARBA" id="ARBA00022801"/>
    </source>
</evidence>
<dbReference type="GO" id="GO:0046872">
    <property type="term" value="F:metal ion binding"/>
    <property type="evidence" value="ECO:0007669"/>
    <property type="project" value="UniProtKB-KW"/>
</dbReference>
<dbReference type="Proteomes" id="UP000821837">
    <property type="component" value="Chromosome 10"/>
</dbReference>
<dbReference type="AlphaFoldDB" id="A0A9D4QE68"/>
<evidence type="ECO:0000256" key="1">
    <source>
        <dbReference type="ARBA" id="ARBA00000077"/>
    </source>
</evidence>
<gene>
    <name evidence="12" type="ORF">HPB52_003040</name>
</gene>
<comment type="caution">
    <text evidence="12">The sequence shown here is derived from an EMBL/GenBank/DDBJ whole genome shotgun (WGS) entry which is preliminary data.</text>
</comment>
<dbReference type="PROSITE" id="PS50879">
    <property type="entry name" value="RNASE_H_1"/>
    <property type="match status" value="1"/>
</dbReference>
<keyword evidence="6" id="KW-0479">Metal-binding</keyword>
<comment type="catalytic activity">
    <reaction evidence="1">
        <text>Endonucleolytic cleavage to 5'-phosphomonoester.</text>
        <dbReference type="EC" id="3.1.26.4"/>
    </reaction>
</comment>
<dbReference type="GO" id="GO:0003676">
    <property type="term" value="F:nucleic acid binding"/>
    <property type="evidence" value="ECO:0007669"/>
    <property type="project" value="InterPro"/>
</dbReference>
<dbReference type="EMBL" id="JABSTV010001246">
    <property type="protein sequence ID" value="KAH7975544.1"/>
    <property type="molecule type" value="Genomic_DNA"/>
</dbReference>
<dbReference type="PANTHER" id="PTHR10642">
    <property type="entry name" value="RIBONUCLEASE H1"/>
    <property type="match status" value="1"/>
</dbReference>
<evidence type="ECO:0000259" key="11">
    <source>
        <dbReference type="PROSITE" id="PS50879"/>
    </source>
</evidence>
<accession>A0A9D4QE68</accession>
<dbReference type="SUPFAM" id="SSF53098">
    <property type="entry name" value="Ribonuclease H-like"/>
    <property type="match status" value="1"/>
</dbReference>
<dbReference type="FunFam" id="3.40.970.10:FF:000001">
    <property type="entry name" value="Ribonuclease H1"/>
    <property type="match status" value="1"/>
</dbReference>
<proteinExistence type="inferred from homology"/>
<evidence type="ECO:0000256" key="2">
    <source>
        <dbReference type="ARBA" id="ARBA00001946"/>
    </source>
</evidence>
<keyword evidence="7" id="KW-0255">Endonuclease</keyword>
<dbReference type="SUPFAM" id="SSF55658">
    <property type="entry name" value="L9 N-domain-like"/>
    <property type="match status" value="1"/>
</dbReference>
<evidence type="ECO:0000313" key="13">
    <source>
        <dbReference type="Proteomes" id="UP000821837"/>
    </source>
</evidence>
<dbReference type="InterPro" id="IPR037056">
    <property type="entry name" value="RNase_H1_N_sf"/>
</dbReference>
<evidence type="ECO:0000313" key="12">
    <source>
        <dbReference type="EMBL" id="KAH7975544.1"/>
    </source>
</evidence>
<comment type="cofactor">
    <cofactor evidence="2">
        <name>Mg(2+)</name>
        <dbReference type="ChEBI" id="CHEBI:18420"/>
    </cofactor>
</comment>
<sequence length="175" mass="19439">MPKKGQFYYAVRNGRQKGVFLTWPECESQVKGYPRPVYKKFSTEQEAWAFVNNDPNGEITLSGSGAFGVSCHSVGKALQGRKRKQGSDPVEDQRAQRFCPDPNGVTKWMDGWIKKGWKLSDGQAVKNKEDFLELLKAAEGLRVKWVHVRGHSGVPGNEQADRLAVAALDLPLPPG</sequence>
<evidence type="ECO:0000256" key="4">
    <source>
        <dbReference type="ARBA" id="ARBA00012180"/>
    </source>
</evidence>
<dbReference type="GO" id="GO:0004523">
    <property type="term" value="F:RNA-DNA hybrid ribonuclease activity"/>
    <property type="evidence" value="ECO:0007669"/>
    <property type="project" value="UniProtKB-EC"/>
</dbReference>
<keyword evidence="13" id="KW-1185">Reference proteome</keyword>
<keyword evidence="9" id="KW-0460">Magnesium</keyword>
<name>A0A9D4QE68_RHISA</name>
<dbReference type="InterPro" id="IPR036397">
    <property type="entry name" value="RNaseH_sf"/>
</dbReference>
<evidence type="ECO:0000256" key="9">
    <source>
        <dbReference type="ARBA" id="ARBA00022842"/>
    </source>
</evidence>
<dbReference type="Pfam" id="PF01693">
    <property type="entry name" value="Cauli_VI"/>
    <property type="match status" value="1"/>
</dbReference>
<evidence type="ECO:0000256" key="7">
    <source>
        <dbReference type="ARBA" id="ARBA00022759"/>
    </source>
</evidence>
<dbReference type="InterPro" id="IPR009027">
    <property type="entry name" value="Ribosomal_bL9/RNase_H1_N"/>
</dbReference>
<dbReference type="InterPro" id="IPR050092">
    <property type="entry name" value="RNase_H"/>
</dbReference>
<feature type="domain" description="RNase H type-1" evidence="11">
    <location>
        <begin position="1"/>
        <end position="169"/>
    </location>
</feature>
<evidence type="ECO:0000256" key="3">
    <source>
        <dbReference type="ARBA" id="ARBA00005300"/>
    </source>
</evidence>
<evidence type="ECO:0000256" key="6">
    <source>
        <dbReference type="ARBA" id="ARBA00022723"/>
    </source>
</evidence>
<dbReference type="EC" id="3.1.26.4" evidence="4"/>
<dbReference type="Gene3D" id="3.30.420.10">
    <property type="entry name" value="Ribonuclease H-like superfamily/Ribonuclease H"/>
    <property type="match status" value="1"/>
</dbReference>
<comment type="similarity">
    <text evidence="3">Belongs to the RNase H family.</text>
</comment>
<dbReference type="VEuPathDB" id="VectorBase:RSAN_035513"/>
<organism evidence="12 13">
    <name type="scientific">Rhipicephalus sanguineus</name>
    <name type="common">Brown dog tick</name>
    <name type="synonym">Ixodes sanguineus</name>
    <dbReference type="NCBI Taxonomy" id="34632"/>
    <lineage>
        <taxon>Eukaryota</taxon>
        <taxon>Metazoa</taxon>
        <taxon>Ecdysozoa</taxon>
        <taxon>Arthropoda</taxon>
        <taxon>Chelicerata</taxon>
        <taxon>Arachnida</taxon>
        <taxon>Acari</taxon>
        <taxon>Parasitiformes</taxon>
        <taxon>Ixodida</taxon>
        <taxon>Ixodoidea</taxon>
        <taxon>Ixodidae</taxon>
        <taxon>Rhipicephalinae</taxon>
        <taxon>Rhipicephalus</taxon>
        <taxon>Rhipicephalus</taxon>
    </lineage>
</organism>